<feature type="transmembrane region" description="Helical" evidence="5">
    <location>
        <begin position="46"/>
        <end position="64"/>
    </location>
</feature>
<evidence type="ECO:0000256" key="3">
    <source>
        <dbReference type="ARBA" id="ARBA00022989"/>
    </source>
</evidence>
<dbReference type="GO" id="GO:0005886">
    <property type="term" value="C:plasma membrane"/>
    <property type="evidence" value="ECO:0007669"/>
    <property type="project" value="TreeGrafter"/>
</dbReference>
<reference evidence="7" key="1">
    <citation type="submission" date="2020-10" db="EMBL/GenBank/DDBJ databases">
        <authorList>
            <person name="Gilroy R."/>
        </authorList>
    </citation>
    <scope>NUCLEOTIDE SEQUENCE</scope>
    <source>
        <strain evidence="7">B1-20833</strain>
    </source>
</reference>
<feature type="domain" description="NfeD-like C-terminal" evidence="6">
    <location>
        <begin position="82"/>
        <end position="139"/>
    </location>
</feature>
<dbReference type="InterPro" id="IPR052165">
    <property type="entry name" value="Membrane_assoc_protease"/>
</dbReference>
<evidence type="ECO:0000256" key="4">
    <source>
        <dbReference type="ARBA" id="ARBA00023136"/>
    </source>
</evidence>
<gene>
    <name evidence="7" type="ORF">IAC06_05100</name>
</gene>
<dbReference type="Gene3D" id="2.40.50.140">
    <property type="entry name" value="Nucleic acid-binding proteins"/>
    <property type="match status" value="1"/>
</dbReference>
<comment type="subcellular location">
    <subcellularLocation>
        <location evidence="1">Membrane</location>
        <topology evidence="1">Multi-pass membrane protein</topology>
    </subcellularLocation>
</comment>
<comment type="caution">
    <text evidence="7">The sequence shown here is derived from an EMBL/GenBank/DDBJ whole genome shotgun (WGS) entry which is preliminary data.</text>
</comment>
<dbReference type="EMBL" id="JADIMI010000050">
    <property type="protein sequence ID" value="MBO8452243.1"/>
    <property type="molecule type" value="Genomic_DNA"/>
</dbReference>
<proteinExistence type="predicted"/>
<dbReference type="Proteomes" id="UP000823661">
    <property type="component" value="Unassembled WGS sequence"/>
</dbReference>
<evidence type="ECO:0000313" key="8">
    <source>
        <dbReference type="Proteomes" id="UP000823661"/>
    </source>
</evidence>
<evidence type="ECO:0000259" key="6">
    <source>
        <dbReference type="Pfam" id="PF01957"/>
    </source>
</evidence>
<dbReference type="AlphaFoldDB" id="A0A9D9ESJ1"/>
<name>A0A9D9ESJ1_9BACT</name>
<protein>
    <submittedName>
        <fullName evidence="7">NfeD family protein</fullName>
    </submittedName>
</protein>
<organism evidence="7 8">
    <name type="scientific">Candidatus Cryptobacteroides intestinavium</name>
    <dbReference type="NCBI Taxonomy" id="2840766"/>
    <lineage>
        <taxon>Bacteria</taxon>
        <taxon>Pseudomonadati</taxon>
        <taxon>Bacteroidota</taxon>
        <taxon>Bacteroidia</taxon>
        <taxon>Bacteroidales</taxon>
        <taxon>Candidatus Cryptobacteroides</taxon>
    </lineage>
</organism>
<dbReference type="InterPro" id="IPR012340">
    <property type="entry name" value="NA-bd_OB-fold"/>
</dbReference>
<dbReference type="PANTHER" id="PTHR33507:SF3">
    <property type="entry name" value="INNER MEMBRANE PROTEIN YBBJ"/>
    <property type="match status" value="1"/>
</dbReference>
<evidence type="ECO:0000313" key="7">
    <source>
        <dbReference type="EMBL" id="MBO8452243.1"/>
    </source>
</evidence>
<evidence type="ECO:0000256" key="2">
    <source>
        <dbReference type="ARBA" id="ARBA00022692"/>
    </source>
</evidence>
<accession>A0A9D9ESJ1</accession>
<evidence type="ECO:0000256" key="5">
    <source>
        <dbReference type="SAM" id="Phobius"/>
    </source>
</evidence>
<reference evidence="7" key="2">
    <citation type="journal article" date="2021" name="PeerJ">
        <title>Extensive microbial diversity within the chicken gut microbiome revealed by metagenomics and culture.</title>
        <authorList>
            <person name="Gilroy R."/>
            <person name="Ravi A."/>
            <person name="Getino M."/>
            <person name="Pursley I."/>
            <person name="Horton D.L."/>
            <person name="Alikhan N.F."/>
            <person name="Baker D."/>
            <person name="Gharbi K."/>
            <person name="Hall N."/>
            <person name="Watson M."/>
            <person name="Adriaenssens E.M."/>
            <person name="Foster-Nyarko E."/>
            <person name="Jarju S."/>
            <person name="Secka A."/>
            <person name="Antonio M."/>
            <person name="Oren A."/>
            <person name="Chaudhuri R.R."/>
            <person name="La Ragione R."/>
            <person name="Hildebrand F."/>
            <person name="Pallen M.J."/>
        </authorList>
    </citation>
    <scope>NUCLEOTIDE SEQUENCE</scope>
    <source>
        <strain evidence="7">B1-20833</strain>
    </source>
</reference>
<keyword evidence="2 5" id="KW-0812">Transmembrane</keyword>
<dbReference type="SUPFAM" id="SSF141322">
    <property type="entry name" value="NfeD domain-like"/>
    <property type="match status" value="1"/>
</dbReference>
<dbReference type="InterPro" id="IPR002810">
    <property type="entry name" value="NfeD-like_C"/>
</dbReference>
<evidence type="ECO:0000256" key="1">
    <source>
        <dbReference type="ARBA" id="ARBA00004141"/>
    </source>
</evidence>
<feature type="transmembrane region" description="Helical" evidence="5">
    <location>
        <begin position="7"/>
        <end position="40"/>
    </location>
</feature>
<sequence length="142" mass="15347">MEVWHIWVIAALLLFIIEIFTSGFAVICIAVGALGGAVAALCNAPLWGQLLAFAILSFVSLFTVRPVMLRYFSKGSRPSNMDSLIGREVRVSVPVGKDSPGMVKVYGDEWQIVSDDGNEIPAGATVRITGQDSNILTVHRLD</sequence>
<keyword evidence="3 5" id="KW-1133">Transmembrane helix</keyword>
<dbReference type="PANTHER" id="PTHR33507">
    <property type="entry name" value="INNER MEMBRANE PROTEIN YBBJ"/>
    <property type="match status" value="1"/>
</dbReference>
<keyword evidence="4 5" id="KW-0472">Membrane</keyword>
<dbReference type="Pfam" id="PF01957">
    <property type="entry name" value="NfeD"/>
    <property type="match status" value="1"/>
</dbReference>